<evidence type="ECO:0000313" key="3">
    <source>
        <dbReference type="Proteomes" id="UP000604825"/>
    </source>
</evidence>
<reference evidence="2" key="1">
    <citation type="submission" date="2020-10" db="EMBL/GenBank/DDBJ databases">
        <authorList>
            <person name="Han B."/>
            <person name="Lu T."/>
            <person name="Zhao Q."/>
            <person name="Huang X."/>
            <person name="Zhao Y."/>
        </authorList>
    </citation>
    <scope>NUCLEOTIDE SEQUENCE</scope>
</reference>
<feature type="region of interest" description="Disordered" evidence="1">
    <location>
        <begin position="46"/>
        <end position="153"/>
    </location>
</feature>
<proteinExistence type="predicted"/>
<evidence type="ECO:0000256" key="1">
    <source>
        <dbReference type="SAM" id="MobiDB-lite"/>
    </source>
</evidence>
<feature type="compositionally biased region" description="Basic and acidic residues" evidence="1">
    <location>
        <begin position="133"/>
        <end position="145"/>
    </location>
</feature>
<dbReference type="EMBL" id="CAJGYO010000017">
    <property type="protein sequence ID" value="CAD6335070.1"/>
    <property type="molecule type" value="Genomic_DNA"/>
</dbReference>
<keyword evidence="3" id="KW-1185">Reference proteome</keyword>
<evidence type="ECO:0000313" key="2">
    <source>
        <dbReference type="EMBL" id="CAD6335070.1"/>
    </source>
</evidence>
<name>A0A811S142_9POAL</name>
<protein>
    <submittedName>
        <fullName evidence="2">Uncharacterized protein</fullName>
    </submittedName>
</protein>
<accession>A0A811S142</accession>
<feature type="compositionally biased region" description="Polar residues" evidence="1">
    <location>
        <begin position="1"/>
        <end position="26"/>
    </location>
</feature>
<gene>
    <name evidence="2" type="ORF">NCGR_LOCUS59168</name>
</gene>
<feature type="compositionally biased region" description="Basic and acidic residues" evidence="1">
    <location>
        <begin position="58"/>
        <end position="67"/>
    </location>
</feature>
<dbReference type="Proteomes" id="UP000604825">
    <property type="component" value="Unassembled WGS sequence"/>
</dbReference>
<feature type="compositionally biased region" description="Basic and acidic residues" evidence="1">
    <location>
        <begin position="78"/>
        <end position="94"/>
    </location>
</feature>
<organism evidence="2 3">
    <name type="scientific">Miscanthus lutarioriparius</name>
    <dbReference type="NCBI Taxonomy" id="422564"/>
    <lineage>
        <taxon>Eukaryota</taxon>
        <taxon>Viridiplantae</taxon>
        <taxon>Streptophyta</taxon>
        <taxon>Embryophyta</taxon>
        <taxon>Tracheophyta</taxon>
        <taxon>Spermatophyta</taxon>
        <taxon>Magnoliopsida</taxon>
        <taxon>Liliopsida</taxon>
        <taxon>Poales</taxon>
        <taxon>Poaceae</taxon>
        <taxon>PACMAD clade</taxon>
        <taxon>Panicoideae</taxon>
        <taxon>Andropogonodae</taxon>
        <taxon>Andropogoneae</taxon>
        <taxon>Saccharinae</taxon>
        <taxon>Miscanthus</taxon>
    </lineage>
</organism>
<comment type="caution">
    <text evidence="2">The sequence shown here is derived from an EMBL/GenBank/DDBJ whole genome shotgun (WGS) entry which is preliminary data.</text>
</comment>
<feature type="region of interest" description="Disordered" evidence="1">
    <location>
        <begin position="1"/>
        <end position="34"/>
    </location>
</feature>
<sequence length="153" mass="15731">MKQWTGQLRSPASSEVASLGLASSSPPGVDFASPRVCRAEAGGCNDAEAGCRHGRGRQAAEDGHGVKPECLAPAHRRRGEELRSPEEGRVRVETDLAVAGGADLERRTRGEGGAPSARVATPLPGRGCGLAGKKLDARAEGERAEPGAAREGS</sequence>
<dbReference type="AlphaFoldDB" id="A0A811S142"/>